<sequence>MASKPPATSALPPHISLADHVLSSRITLPLEPCVVYSRFIPDPSSSARPQQSIELARRAILSKNTSASLLESYLSSIHVGASSFIYVFLVSAKDRLADASSAMSTLSFDGLTTPITLLPHGVPAFFLNHYSGPTSALTKQFQESLHGLGVSGWETTSCTSLSTEYLRRGNPSTPEYIIAWISVENKQGEDKGITLIYPTALCLSFTPSVSSGAQSRLPLDYIPELPAPLQASPNVSAASPAPLVAAISGLVSADSYPSSPSAVTFPSKPLLQPLPRPFLPSSPTSDSITAFRALTLSKSKDIRQVASEVGSYVDAVARERERERERLKRERETGASHSPKSARAIATAAAPSPTTTVPTDPATSMLTTPSNDPQPDVGPILQPPLHPTTAQNFYPSPPQSNVPVVPLQSGQSLLSTTITSLPALETSTIPTSIAAADGTPAATQPPSSSFDPFGSNETSWTMQPQSYLSMNMDMDMDFDMGMGLNMGFGMDASRGGGYDNGSGNGIDFDDSAFTDDDFSFFDRPSAPARSLSTSLPLGPSSIPIPTHLAINPISSGSGSIHAVTQTPLSIVSSPLYVSDVHLSGPGPPQQTPTPHASNLPPSPWVSADFTPRFTNIDGDADPPDLLPPSPCLTPQSHSSVPATPIVHLHLESEPNPTSAFDPIPFATYHRTLDNKYAMGKFSLPSPPYEEDHTESNFTWQLGTSSHVSVVSSTGGRSGTTVAPIVVNIPNNITTTTNENTGNDGSWRLKYMAATDPRIGVVRKLIGVKRKMNFEPSGRPPLTRHPSMPPSWIREHEEWENNHSEIHVTSEASMMPDEFPEEDSEEDMDDGEDSAASPLISRPSTPSPAYLPLGPTLLHTQFQHAELLGLSTPLRPPGAAVAPSSISSALSGAASVPTPVSPAAMLGAASERSKSLEAAAFTVAAEVVENSLWARAWRASTLAGVRKRPDIWLADVQWIVQLLKAIPGLESTLNLGTLFGLATTDLAPAKLQSPQTFPKPFRILEMPLLSVGKGDAVIQILPPATRFWQKIGLGPRGGKKNGNVIIVFEEGSEQREQQVEAWLATVIAAYEGLHLGTLVPGKSPTLAKSGIYPVRFDSTFRKSLASLMTNLPASQCSLIFLVVTPIATMTLASPVLRQVFSAVRKAAKTYSEAQIHFQLVPEQMIHGNFGNPSATFSDVDFLVVSIYNRILVPVDRAMSRRFFEFGERVRKYFQEPALTLARPVHNKVSFVRAPHASLDVMDRNTFLHVGYQVTPCGKWILAACIDQRGEAHELGVWLTQSPDECDTDEVSQELYLVKKIWDFTVSFARRANVEWRVTISRLGIVAESELDEAESPWTICSSRSKPKTPTKAQNLTRSASTTSKSHHPQNIFTDISTIIYATSPYNTLPQSHPPTFADLGLTLSLIPEPLSSSCTPEPQPSSLSPIYPHPLGLLPRSTTTLVCLPASPSPVDITMMHIHLLFTMRPTPHAVPEDIPSLHSAITQNFHELAVLANIQSRLGVSPMLPYHLGAVEAMHVALDCDQYGLDTTD</sequence>
<dbReference type="Proteomes" id="UP000717328">
    <property type="component" value="Unassembled WGS sequence"/>
</dbReference>
<dbReference type="OrthoDB" id="103819at2759"/>
<name>A0A9P7GN98_9AGAR</name>
<evidence type="ECO:0000256" key="7">
    <source>
        <dbReference type="ARBA" id="ARBA00023163"/>
    </source>
</evidence>
<protein>
    <recommendedName>
        <fullName evidence="3 10">Mediator of RNA polymerase II transcription subunit 13</fullName>
    </recommendedName>
    <alternativeName>
        <fullName evidence="9 10">Mediator complex subunit 13</fullName>
    </alternativeName>
</protein>
<feature type="region of interest" description="Disordered" evidence="11">
    <location>
        <begin position="319"/>
        <end position="400"/>
    </location>
</feature>
<evidence type="ECO:0000256" key="6">
    <source>
        <dbReference type="ARBA" id="ARBA00023159"/>
    </source>
</evidence>
<dbReference type="GO" id="GO:0016592">
    <property type="term" value="C:mediator complex"/>
    <property type="evidence" value="ECO:0007669"/>
    <property type="project" value="InterPro"/>
</dbReference>
<keyword evidence="4 10" id="KW-0678">Repressor</keyword>
<dbReference type="InterPro" id="IPR009401">
    <property type="entry name" value="Med13_C"/>
</dbReference>
<gene>
    <name evidence="14" type="ORF">H0H81_000801</name>
</gene>
<evidence type="ECO:0000256" key="10">
    <source>
        <dbReference type="RuleBase" id="RU364134"/>
    </source>
</evidence>
<feature type="domain" description="Mediator complex subunit Med13 C-terminal" evidence="12">
    <location>
        <begin position="1214"/>
        <end position="1511"/>
    </location>
</feature>
<accession>A0A9P7GN98</accession>
<dbReference type="Pfam" id="PF06333">
    <property type="entry name" value="Med13_C"/>
    <property type="match status" value="1"/>
</dbReference>
<feature type="compositionally biased region" description="Basic and acidic residues" evidence="11">
    <location>
        <begin position="319"/>
        <end position="334"/>
    </location>
</feature>
<comment type="subunit">
    <text evidence="10">Component of the SRB8-11 complex, which itself associates with the Mediator complex.</text>
</comment>
<evidence type="ECO:0000256" key="11">
    <source>
        <dbReference type="SAM" id="MobiDB-lite"/>
    </source>
</evidence>
<evidence type="ECO:0000256" key="1">
    <source>
        <dbReference type="ARBA" id="ARBA00004123"/>
    </source>
</evidence>
<dbReference type="InterPro" id="IPR051139">
    <property type="entry name" value="Mediator_complx_sub13"/>
</dbReference>
<evidence type="ECO:0000256" key="4">
    <source>
        <dbReference type="ARBA" id="ARBA00022491"/>
    </source>
</evidence>
<comment type="caution">
    <text evidence="14">The sequence shown here is derived from an EMBL/GenBank/DDBJ whole genome shotgun (WGS) entry which is preliminary data.</text>
</comment>
<feature type="region of interest" description="Disordered" evidence="11">
    <location>
        <begin position="805"/>
        <end position="852"/>
    </location>
</feature>
<dbReference type="InterPro" id="IPR021643">
    <property type="entry name" value="Mediator_Med13_N"/>
</dbReference>
<feature type="compositionally biased region" description="Acidic residues" evidence="11">
    <location>
        <begin position="817"/>
        <end position="832"/>
    </location>
</feature>
<dbReference type="PANTHER" id="PTHR48249:SF3">
    <property type="entry name" value="MEDIATOR OF RNA POLYMERASE II TRANSCRIPTION SUBUNIT 13"/>
    <property type="match status" value="1"/>
</dbReference>
<feature type="compositionally biased region" description="Polar residues" evidence="11">
    <location>
        <begin position="1349"/>
        <end position="1367"/>
    </location>
</feature>
<feature type="compositionally biased region" description="Polar residues" evidence="11">
    <location>
        <begin position="441"/>
        <end position="458"/>
    </location>
</feature>
<feature type="region of interest" description="Disordered" evidence="11">
    <location>
        <begin position="438"/>
        <end position="458"/>
    </location>
</feature>
<evidence type="ECO:0000259" key="13">
    <source>
        <dbReference type="Pfam" id="PF11597"/>
    </source>
</evidence>
<feature type="region of interest" description="Disordered" evidence="11">
    <location>
        <begin position="1338"/>
        <end position="1367"/>
    </location>
</feature>
<keyword evidence="5 10" id="KW-0805">Transcription regulation</keyword>
<evidence type="ECO:0000313" key="14">
    <source>
        <dbReference type="EMBL" id="KAG5650092.1"/>
    </source>
</evidence>
<dbReference type="Pfam" id="PF11597">
    <property type="entry name" value="Med13_N"/>
    <property type="match status" value="1"/>
</dbReference>
<evidence type="ECO:0000256" key="9">
    <source>
        <dbReference type="ARBA" id="ARBA00032008"/>
    </source>
</evidence>
<dbReference type="GO" id="GO:0003713">
    <property type="term" value="F:transcription coactivator activity"/>
    <property type="evidence" value="ECO:0007669"/>
    <property type="project" value="TreeGrafter"/>
</dbReference>
<dbReference type="EMBL" id="JABCKI010000563">
    <property type="protein sequence ID" value="KAG5650092.1"/>
    <property type="molecule type" value="Genomic_DNA"/>
</dbReference>
<feature type="non-terminal residue" evidence="14">
    <location>
        <position position="1529"/>
    </location>
</feature>
<keyword evidence="15" id="KW-1185">Reference proteome</keyword>
<feature type="compositionally biased region" description="Low complexity" evidence="11">
    <location>
        <begin position="338"/>
        <end position="364"/>
    </location>
</feature>
<feature type="region of interest" description="Disordered" evidence="11">
    <location>
        <begin position="581"/>
        <end position="601"/>
    </location>
</feature>
<proteinExistence type="inferred from homology"/>
<comment type="similarity">
    <text evidence="2 10">Belongs to the Mediator complex subunit 13 family.</text>
</comment>
<comment type="subcellular location">
    <subcellularLocation>
        <location evidence="1 10">Nucleus</location>
    </subcellularLocation>
</comment>
<evidence type="ECO:0000259" key="12">
    <source>
        <dbReference type="Pfam" id="PF06333"/>
    </source>
</evidence>
<comment type="function">
    <text evidence="10">Component of the SRB8-11 complex. The SRB8-11 complex is a regulatory module of the Mediator complex which is itself involved in regulation of basal and activated RNA polymerase II-dependent transcription. The SRB8-11 complex may be involved in the transcriptional repression of a subset of genes regulated by Mediator. It may inhibit the association of the Mediator complex with RNA polymerase II to form the holoenzyme complex.</text>
</comment>
<evidence type="ECO:0000256" key="3">
    <source>
        <dbReference type="ARBA" id="ARBA00019618"/>
    </source>
</evidence>
<feature type="domain" description="Mediator complex subunit Med13 N-terminal" evidence="13">
    <location>
        <begin position="112"/>
        <end position="206"/>
    </location>
</feature>
<evidence type="ECO:0000256" key="5">
    <source>
        <dbReference type="ARBA" id="ARBA00023015"/>
    </source>
</evidence>
<dbReference type="PANTHER" id="PTHR48249">
    <property type="entry name" value="MEDIATOR OF RNA POLYMERASE II TRANSCRIPTION SUBUNIT 13"/>
    <property type="match status" value="1"/>
</dbReference>
<evidence type="ECO:0000256" key="8">
    <source>
        <dbReference type="ARBA" id="ARBA00023242"/>
    </source>
</evidence>
<reference evidence="14" key="1">
    <citation type="submission" date="2021-02" db="EMBL/GenBank/DDBJ databases">
        <authorList>
            <person name="Nieuwenhuis M."/>
            <person name="Van De Peppel L.J.J."/>
        </authorList>
    </citation>
    <scope>NUCLEOTIDE SEQUENCE</scope>
    <source>
        <strain evidence="14">D49</strain>
    </source>
</reference>
<evidence type="ECO:0000313" key="15">
    <source>
        <dbReference type="Proteomes" id="UP000717328"/>
    </source>
</evidence>
<dbReference type="GO" id="GO:0045944">
    <property type="term" value="P:positive regulation of transcription by RNA polymerase II"/>
    <property type="evidence" value="ECO:0007669"/>
    <property type="project" value="TreeGrafter"/>
</dbReference>
<keyword evidence="8 10" id="KW-0539">Nucleus</keyword>
<keyword evidence="6 10" id="KW-0010">Activator</keyword>
<reference evidence="14" key="2">
    <citation type="submission" date="2021-10" db="EMBL/GenBank/DDBJ databases">
        <title>Phylogenomics reveals ancestral predisposition of the termite-cultivated fungus Termitomyces towards a domesticated lifestyle.</title>
        <authorList>
            <person name="Auxier B."/>
            <person name="Grum-Grzhimaylo A."/>
            <person name="Cardenas M.E."/>
            <person name="Lodge J.D."/>
            <person name="Laessoe T."/>
            <person name="Pedersen O."/>
            <person name="Smith M.E."/>
            <person name="Kuyper T.W."/>
            <person name="Franco-Molano E.A."/>
            <person name="Baroni T.J."/>
            <person name="Aanen D.K."/>
        </authorList>
    </citation>
    <scope>NUCLEOTIDE SEQUENCE</scope>
    <source>
        <strain evidence="14">D49</strain>
    </source>
</reference>
<organism evidence="14 15">
    <name type="scientific">Sphagnurus paluster</name>
    <dbReference type="NCBI Taxonomy" id="117069"/>
    <lineage>
        <taxon>Eukaryota</taxon>
        <taxon>Fungi</taxon>
        <taxon>Dikarya</taxon>
        <taxon>Basidiomycota</taxon>
        <taxon>Agaricomycotina</taxon>
        <taxon>Agaricomycetes</taxon>
        <taxon>Agaricomycetidae</taxon>
        <taxon>Agaricales</taxon>
        <taxon>Tricholomatineae</taxon>
        <taxon>Lyophyllaceae</taxon>
        <taxon>Sphagnurus</taxon>
    </lineage>
</organism>
<evidence type="ECO:0000256" key="2">
    <source>
        <dbReference type="ARBA" id="ARBA00009354"/>
    </source>
</evidence>
<keyword evidence="7 10" id="KW-0804">Transcription</keyword>